<dbReference type="EMBL" id="CP082781">
    <property type="protein sequence ID" value="UGS25912.1"/>
    <property type="molecule type" value="Genomic_DNA"/>
</dbReference>
<dbReference type="RefSeq" id="WP_231819670.1">
    <property type="nucleotide sequence ID" value="NZ_CP082781.1"/>
</dbReference>
<feature type="transmembrane region" description="Helical" evidence="1">
    <location>
        <begin position="261"/>
        <end position="280"/>
    </location>
</feature>
<proteinExistence type="predicted"/>
<feature type="transmembrane region" description="Helical" evidence="1">
    <location>
        <begin position="16"/>
        <end position="40"/>
    </location>
</feature>
<keyword evidence="1" id="KW-0812">Transmembrane</keyword>
<feature type="transmembrane region" description="Helical" evidence="1">
    <location>
        <begin position="195"/>
        <end position="216"/>
    </location>
</feature>
<feature type="transmembrane region" description="Helical" evidence="1">
    <location>
        <begin position="129"/>
        <end position="149"/>
    </location>
</feature>
<keyword evidence="1" id="KW-1133">Transmembrane helix</keyword>
<sequence>MTDETDAETSEDTQGAVIWMGLLLIGTFMLLPFIPVMLLAGPGLEHFGDAVAIVAEWCAPLLEDFLSLAAVVATLLVALAAATNFGQGNRVFDARARAGIGALVMIGVFTVAVVAAGTVIVAVADPRQFARVMPAIAVAWACILLGQLVGDGATRKARESQAKELWAARLARAEDAGVDPDEVLPSPGKRLRTEAVVWVVPFVAWAGLVALVVLAGPAWMRTAPVILIALFLHTASYFLTAAWRSTADLSTTARGRRIQAIAFRATGIAMAVALSIPLFAVSRLGVIAVLFLLFTGVQAVVLGVPRIRSRFRAITSIERWATISSLRRSRRWAQRLSRERVSADG</sequence>
<dbReference type="Proteomes" id="UP001199642">
    <property type="component" value="Chromosome"/>
</dbReference>
<keyword evidence="1" id="KW-0472">Membrane</keyword>
<feature type="transmembrane region" description="Helical" evidence="1">
    <location>
        <begin position="65"/>
        <end position="86"/>
    </location>
</feature>
<protein>
    <submittedName>
        <fullName evidence="2">Uncharacterized protein</fullName>
    </submittedName>
</protein>
<keyword evidence="3" id="KW-1185">Reference proteome</keyword>
<evidence type="ECO:0000313" key="3">
    <source>
        <dbReference type="Proteomes" id="UP001199642"/>
    </source>
</evidence>
<feature type="transmembrane region" description="Helical" evidence="1">
    <location>
        <begin position="98"/>
        <end position="123"/>
    </location>
</feature>
<reference evidence="2 3" key="1">
    <citation type="submission" date="2023-01" db="EMBL/GenBank/DDBJ databases">
        <title>Characterization of estradiol degrading bacteria Microbacterium sp. MZT7 and reveal degrading genes through genome analysis.</title>
        <authorList>
            <person name="Hao P."/>
            <person name="Gao Y."/>
        </authorList>
    </citation>
    <scope>NUCLEOTIDE SEQUENCE [LARGE SCALE GENOMIC DNA]</scope>
    <source>
        <strain evidence="2 3">MZT7</strain>
    </source>
</reference>
<accession>A0ABY3RTX7</accession>
<name>A0ABY3RTX7_9MICO</name>
<evidence type="ECO:0000313" key="2">
    <source>
        <dbReference type="EMBL" id="UGS25912.1"/>
    </source>
</evidence>
<evidence type="ECO:0000256" key="1">
    <source>
        <dbReference type="SAM" id="Phobius"/>
    </source>
</evidence>
<organism evidence="2 3">
    <name type="scientific">Microbacterium resistens</name>
    <dbReference type="NCBI Taxonomy" id="156977"/>
    <lineage>
        <taxon>Bacteria</taxon>
        <taxon>Bacillati</taxon>
        <taxon>Actinomycetota</taxon>
        <taxon>Actinomycetes</taxon>
        <taxon>Micrococcales</taxon>
        <taxon>Microbacteriaceae</taxon>
        <taxon>Microbacterium</taxon>
    </lineage>
</organism>
<gene>
    <name evidence="2" type="ORF">K8F61_14850</name>
</gene>
<feature type="transmembrane region" description="Helical" evidence="1">
    <location>
        <begin position="286"/>
        <end position="304"/>
    </location>
</feature>
<feature type="transmembrane region" description="Helical" evidence="1">
    <location>
        <begin position="222"/>
        <end position="240"/>
    </location>
</feature>